<dbReference type="PANTHER" id="PTHR30575:SF3">
    <property type="entry name" value="PEPTIDASE M20 DIMERISATION DOMAIN-CONTAINING PROTEIN"/>
    <property type="match status" value="1"/>
</dbReference>
<proteinExistence type="predicted"/>
<dbReference type="InterPro" id="IPR036264">
    <property type="entry name" value="Bact_exopeptidase_dim_dom"/>
</dbReference>
<dbReference type="PIRSF" id="PIRSF005962">
    <property type="entry name" value="Pept_M20D_amidohydro"/>
    <property type="match status" value="1"/>
</dbReference>
<dbReference type="InterPro" id="IPR011650">
    <property type="entry name" value="Peptidase_M20_dimer"/>
</dbReference>
<evidence type="ECO:0000313" key="4">
    <source>
        <dbReference type="Proteomes" id="UP001297600"/>
    </source>
</evidence>
<dbReference type="PANTHER" id="PTHR30575">
    <property type="entry name" value="PEPTIDASE M20"/>
    <property type="match status" value="1"/>
</dbReference>
<dbReference type="SUPFAM" id="SSF55031">
    <property type="entry name" value="Bacterial exopeptidase dimerisation domain"/>
    <property type="match status" value="1"/>
</dbReference>
<dbReference type="Pfam" id="PF01546">
    <property type="entry name" value="Peptidase_M20"/>
    <property type="match status" value="1"/>
</dbReference>
<dbReference type="InterPro" id="IPR002933">
    <property type="entry name" value="Peptidase_M20"/>
</dbReference>
<organism evidence="3 4">
    <name type="scientific">Mesosutterella porci</name>
    <dbReference type="NCBI Taxonomy" id="2915351"/>
    <lineage>
        <taxon>Bacteria</taxon>
        <taxon>Pseudomonadati</taxon>
        <taxon>Pseudomonadota</taxon>
        <taxon>Betaproteobacteria</taxon>
        <taxon>Burkholderiales</taxon>
        <taxon>Sutterellaceae</taxon>
        <taxon>Mesosutterella</taxon>
    </lineage>
</organism>
<dbReference type="EMBL" id="JAKNCT010000003">
    <property type="protein sequence ID" value="MCG5030482.1"/>
    <property type="molecule type" value="Genomic_DNA"/>
</dbReference>
<sequence length="430" mass="46073">MADEYDAYVPEMVETRRRLHAHPELGWTEFETTALVAQRLQALGFEIHLGTEVVNPEAVLGRDPKAAKAAEERARAHGVPEEILQRMGGYTGCVGILDTGRPGPTLAFRHDMDALPIQEITDPKSGHLPAVEGFASTVKGVMHACGHDSHTATGLGVAHWLSDHKAELCGRIKLIFQPAEEGTRGAGAMVAAGVVDDVDWFFGAHVGTVAKPGEIVIQPDGYMATTKFDVNYTGVPSHAGGNPEKGRSALIAAADAAVMLTAITRTSEGDTRVAVGRLDAGEGRNITPVHAHMECEVRGSTFAANDYMFSRAQEVVKGSAEMMGVKYEIIKTGQAGVIETTAAALAAMHKAAEAIPGIKVREYHNAGGSEDCTLFMHRVAEHGGNPGFFLFGCNHHGHHRPDFDTQDTKNMKPAFLVFVNLARDICGRRA</sequence>
<dbReference type="Gene3D" id="3.40.630.10">
    <property type="entry name" value="Zn peptidases"/>
    <property type="match status" value="2"/>
</dbReference>
<protein>
    <submittedName>
        <fullName evidence="3">Amidohydrolase</fullName>
    </submittedName>
</protein>
<gene>
    <name evidence="3" type="ORF">MAF45_03345</name>
</gene>
<comment type="caution">
    <text evidence="3">The sequence shown here is derived from an EMBL/GenBank/DDBJ whole genome shotgun (WGS) entry which is preliminary data.</text>
</comment>
<evidence type="ECO:0000256" key="1">
    <source>
        <dbReference type="ARBA" id="ARBA00022801"/>
    </source>
</evidence>
<evidence type="ECO:0000313" key="3">
    <source>
        <dbReference type="EMBL" id="MCG5030482.1"/>
    </source>
</evidence>
<feature type="domain" description="Peptidase M20 dimerisation" evidence="2">
    <location>
        <begin position="228"/>
        <end position="317"/>
    </location>
</feature>
<keyword evidence="4" id="KW-1185">Reference proteome</keyword>
<keyword evidence="1" id="KW-0378">Hydrolase</keyword>
<name>A0ABS9MPL8_9BURK</name>
<dbReference type="Pfam" id="PF07687">
    <property type="entry name" value="M20_dimer"/>
    <property type="match status" value="1"/>
</dbReference>
<dbReference type="SUPFAM" id="SSF53187">
    <property type="entry name" value="Zn-dependent exopeptidases"/>
    <property type="match status" value="1"/>
</dbReference>
<dbReference type="RefSeq" id="WP_237978137.1">
    <property type="nucleotide sequence ID" value="NZ_JAKNCT010000003.1"/>
</dbReference>
<dbReference type="NCBIfam" id="TIGR01891">
    <property type="entry name" value="amidohydrolases"/>
    <property type="match status" value="1"/>
</dbReference>
<accession>A0ABS9MPL8</accession>
<reference evidence="3 4" key="1">
    <citation type="submission" date="2022-02" db="EMBL/GenBank/DDBJ databases">
        <title>Mesosutterella porci, a novel member of the family Sutterellaceae from pig feces.</title>
        <authorList>
            <person name="Wylensek D."/>
            <person name="Clavel T."/>
        </authorList>
    </citation>
    <scope>NUCLEOTIDE SEQUENCE [LARGE SCALE GENOMIC DNA]</scope>
    <source>
        <strain evidence="4">oilRF-744-wt-GAM-9</strain>
    </source>
</reference>
<dbReference type="InterPro" id="IPR017439">
    <property type="entry name" value="Amidohydrolase"/>
</dbReference>
<dbReference type="Proteomes" id="UP001297600">
    <property type="component" value="Unassembled WGS sequence"/>
</dbReference>
<evidence type="ECO:0000259" key="2">
    <source>
        <dbReference type="Pfam" id="PF07687"/>
    </source>
</evidence>
<dbReference type="InterPro" id="IPR052030">
    <property type="entry name" value="Peptidase_M20/M20A_hydrolases"/>
</dbReference>